<feature type="domain" description="Putative regulatory protein FmdB zinc ribbon" evidence="1">
    <location>
        <begin position="1"/>
        <end position="43"/>
    </location>
</feature>
<accession>I6YV45</accession>
<gene>
    <name evidence="2" type="ordered locus">MROS_1164</name>
</gene>
<dbReference type="InterPro" id="IPR013429">
    <property type="entry name" value="Regulatory_FmdB_Zinc_ribbon"/>
</dbReference>
<name>I6YV45_MELRP</name>
<dbReference type="SMART" id="SM00834">
    <property type="entry name" value="CxxC_CXXC_SSSS"/>
    <property type="match status" value="1"/>
</dbReference>
<proteinExistence type="predicted"/>
<dbReference type="AlphaFoldDB" id="I6YV45"/>
<dbReference type="Pfam" id="PF09723">
    <property type="entry name" value="Zn_ribbon_8"/>
    <property type="match status" value="1"/>
</dbReference>
<dbReference type="Gene3D" id="2.20.28.30">
    <property type="entry name" value="RNA polymerase ii, chain L"/>
    <property type="match status" value="1"/>
</dbReference>
<dbReference type="STRING" id="1191523.MROS_1164"/>
<dbReference type="NCBIfam" id="TIGR02605">
    <property type="entry name" value="CxxC_CxxC_SSSS"/>
    <property type="match status" value="1"/>
</dbReference>
<dbReference type="Proteomes" id="UP000009011">
    <property type="component" value="Chromosome"/>
</dbReference>
<evidence type="ECO:0000259" key="1">
    <source>
        <dbReference type="SMART" id="SM00834"/>
    </source>
</evidence>
<keyword evidence="3" id="KW-1185">Reference proteome</keyword>
<dbReference type="KEGG" id="mro:MROS_1164"/>
<evidence type="ECO:0000313" key="3">
    <source>
        <dbReference type="Proteomes" id="UP000009011"/>
    </source>
</evidence>
<organism evidence="2 3">
    <name type="scientific">Melioribacter roseus (strain DSM 23840 / JCM 17771 / VKM B-2668 / P3M-2)</name>
    <dbReference type="NCBI Taxonomy" id="1191523"/>
    <lineage>
        <taxon>Bacteria</taxon>
        <taxon>Pseudomonadati</taxon>
        <taxon>Ignavibacteriota</taxon>
        <taxon>Ignavibacteria</taxon>
        <taxon>Ignavibacteriales</taxon>
        <taxon>Melioribacteraceae</taxon>
        <taxon>Melioribacter</taxon>
    </lineage>
</organism>
<reference evidence="2 3" key="1">
    <citation type="journal article" date="2013" name="PLoS ONE">
        <title>Genomic analysis of Melioribacter roseus, facultatively anaerobic organotrophic bacterium representing a novel deep lineage within Bacteriodetes/Chlorobi group.</title>
        <authorList>
            <person name="Kadnikov V.V."/>
            <person name="Mardanov A.V."/>
            <person name="Podosokorskaya O.A."/>
            <person name="Gavrilov S.N."/>
            <person name="Kublanov I.V."/>
            <person name="Beletsky A.V."/>
            <person name="Bonch-Osmolovskaya E.A."/>
            <person name="Ravin N.V."/>
        </authorList>
    </citation>
    <scope>NUCLEOTIDE SEQUENCE [LARGE SCALE GENOMIC DNA]</scope>
    <source>
        <strain evidence="3">JCM 17771 / P3M-2</strain>
    </source>
</reference>
<dbReference type="EMBL" id="CP003557">
    <property type="protein sequence ID" value="AFN74402.1"/>
    <property type="molecule type" value="Genomic_DNA"/>
</dbReference>
<evidence type="ECO:0000313" key="2">
    <source>
        <dbReference type="EMBL" id="AFN74402.1"/>
    </source>
</evidence>
<protein>
    <recommendedName>
        <fullName evidence="1">Putative regulatory protein FmdB zinc ribbon domain-containing protein</fullName>
    </recommendedName>
</protein>
<dbReference type="eggNOG" id="COG2331">
    <property type="taxonomic scope" value="Bacteria"/>
</dbReference>
<dbReference type="OrthoDB" id="9813321at2"/>
<dbReference type="HOGENOM" id="CLU_136025_4_0_10"/>
<dbReference type="RefSeq" id="WP_014855838.1">
    <property type="nucleotide sequence ID" value="NC_018178.1"/>
</dbReference>
<sequence>MPVYEYKCNDCGKKYEIFHKSITNPGEVECPDCKSKNYKKLLSSFSASTESASFDSSAGCSDGSCGVPSFGGCTTGTCGLN</sequence>